<protein>
    <submittedName>
        <fullName evidence="8">Rieske (2Fe-2S) protein</fullName>
    </submittedName>
</protein>
<comment type="similarity">
    <text evidence="6">Belongs to the bacterial ring-hydroxylating dioxygenase ferredoxin component family.</text>
</comment>
<name>A0A3S9AAC4_9BACL</name>
<keyword evidence="3" id="KW-0408">Iron</keyword>
<dbReference type="GO" id="GO:0046872">
    <property type="term" value="F:metal ion binding"/>
    <property type="evidence" value="ECO:0007669"/>
    <property type="project" value="UniProtKB-KW"/>
</dbReference>
<proteinExistence type="inferred from homology"/>
<accession>A0A3S9AAC4</accession>
<dbReference type="RefSeq" id="WP_126018679.1">
    <property type="nucleotide sequence ID" value="NZ_CP034437.1"/>
</dbReference>
<evidence type="ECO:0000256" key="2">
    <source>
        <dbReference type="ARBA" id="ARBA00022723"/>
    </source>
</evidence>
<gene>
    <name evidence="8" type="ORF">EJC50_25775</name>
</gene>
<dbReference type="GO" id="GO:0051537">
    <property type="term" value="F:2 iron, 2 sulfur cluster binding"/>
    <property type="evidence" value="ECO:0007669"/>
    <property type="project" value="UniProtKB-KW"/>
</dbReference>
<dbReference type="PROSITE" id="PS51296">
    <property type="entry name" value="RIESKE"/>
    <property type="match status" value="1"/>
</dbReference>
<dbReference type="EMBL" id="CP034437">
    <property type="protein sequence ID" value="AZN42718.1"/>
    <property type="molecule type" value="Genomic_DNA"/>
</dbReference>
<evidence type="ECO:0000313" key="9">
    <source>
        <dbReference type="Proteomes" id="UP000272528"/>
    </source>
</evidence>
<evidence type="ECO:0000313" key="8">
    <source>
        <dbReference type="EMBL" id="AZN42718.1"/>
    </source>
</evidence>
<reference evidence="9" key="1">
    <citation type="submission" date="2018-12" db="EMBL/GenBank/DDBJ databases">
        <title>Genome sequence of Peanibacillus sp.</title>
        <authorList>
            <person name="Subramani G."/>
            <person name="Srinivasan S."/>
            <person name="Kim M.K."/>
        </authorList>
    </citation>
    <scope>NUCLEOTIDE SEQUENCE [LARGE SCALE GENOMIC DNA]</scope>
    <source>
        <strain evidence="9">18JY67-1</strain>
    </source>
</reference>
<dbReference type="SUPFAM" id="SSF50022">
    <property type="entry name" value="ISP domain"/>
    <property type="match status" value="1"/>
</dbReference>
<dbReference type="KEGG" id="palb:EJC50_25775"/>
<dbReference type="GO" id="GO:0016705">
    <property type="term" value="F:oxidoreductase activity, acting on paired donors, with incorporation or reduction of molecular oxygen"/>
    <property type="evidence" value="ECO:0007669"/>
    <property type="project" value="UniProtKB-ARBA"/>
</dbReference>
<dbReference type="PANTHER" id="PTHR21496:SF0">
    <property type="entry name" value="RIESKE DOMAIN-CONTAINING PROTEIN"/>
    <property type="match status" value="1"/>
</dbReference>
<evidence type="ECO:0000256" key="1">
    <source>
        <dbReference type="ARBA" id="ARBA00022714"/>
    </source>
</evidence>
<evidence type="ECO:0000256" key="4">
    <source>
        <dbReference type="ARBA" id="ARBA00023014"/>
    </source>
</evidence>
<keyword evidence="1" id="KW-0001">2Fe-2S</keyword>
<evidence type="ECO:0000256" key="5">
    <source>
        <dbReference type="ARBA" id="ARBA00034078"/>
    </source>
</evidence>
<dbReference type="OrthoDB" id="593800at2"/>
<dbReference type="InterPro" id="IPR017941">
    <property type="entry name" value="Rieske_2Fe-2S"/>
</dbReference>
<keyword evidence="2" id="KW-0479">Metal-binding</keyword>
<evidence type="ECO:0000259" key="7">
    <source>
        <dbReference type="PROSITE" id="PS51296"/>
    </source>
</evidence>
<organism evidence="8 9">
    <name type="scientific">Paenibacillus albus</name>
    <dbReference type="NCBI Taxonomy" id="2495582"/>
    <lineage>
        <taxon>Bacteria</taxon>
        <taxon>Bacillati</taxon>
        <taxon>Bacillota</taxon>
        <taxon>Bacilli</taxon>
        <taxon>Bacillales</taxon>
        <taxon>Paenibacillaceae</taxon>
        <taxon>Paenibacillus</taxon>
    </lineage>
</organism>
<feature type="domain" description="Rieske" evidence="7">
    <location>
        <begin position="8"/>
        <end position="99"/>
    </location>
</feature>
<dbReference type="AlphaFoldDB" id="A0A3S9AAC4"/>
<evidence type="ECO:0000256" key="3">
    <source>
        <dbReference type="ARBA" id="ARBA00023004"/>
    </source>
</evidence>
<keyword evidence="9" id="KW-1185">Reference proteome</keyword>
<comment type="cofactor">
    <cofactor evidence="5">
        <name>[2Fe-2S] cluster</name>
        <dbReference type="ChEBI" id="CHEBI:190135"/>
    </cofactor>
</comment>
<dbReference type="PANTHER" id="PTHR21496">
    <property type="entry name" value="FERREDOXIN-RELATED"/>
    <property type="match status" value="1"/>
</dbReference>
<keyword evidence="4" id="KW-0411">Iron-sulfur</keyword>
<evidence type="ECO:0000256" key="6">
    <source>
        <dbReference type="ARBA" id="ARBA00038001"/>
    </source>
</evidence>
<dbReference type="Gene3D" id="2.102.10.10">
    <property type="entry name" value="Rieske [2Fe-2S] iron-sulphur domain"/>
    <property type="match status" value="1"/>
</dbReference>
<dbReference type="Pfam" id="PF00355">
    <property type="entry name" value="Rieske"/>
    <property type="match status" value="1"/>
</dbReference>
<dbReference type="GO" id="GO:0004497">
    <property type="term" value="F:monooxygenase activity"/>
    <property type="evidence" value="ECO:0007669"/>
    <property type="project" value="UniProtKB-ARBA"/>
</dbReference>
<dbReference type="Proteomes" id="UP000272528">
    <property type="component" value="Chromosome"/>
</dbReference>
<sequence length="588" mass="65601">MSTKTDWIQAGNVAELREKGATVVRGGIAVFSHEDQIFAVDNRCPHLGFPLHMGSLCDGILTCHWHHARFDVCSGGTLDPWADDVPSYEVKIEDEQVYVNPRPRTSNHIEKYKDRLMEGLQQNISIVIAKAVVGLVEANVSDAEIARIGIQFGTENGSGWNSGLTILTAMVRIIPKLDKQGRILALYQGLVHVARNSSGRSSRHLLGALPSADVTFERLAGWYRNCIEVRDTQGAEKLVITAIEKGMSVEKIADMMLIAATDHFYLDGGHVFDFHNKAFEALELAENGQEKRILTSLLHMMGNPTRSEEQHHWQAPVNLVEPIQEAVRQLAEQGSGEGERRSESVKANQDEGFILEQLLSEQPLQTIELVRDLLLEGMAPAKLAQLVTLAAAERVVRFHTQNDFRDWVAVLHTFTYSHAVHERLLRSEEPLLQRAIFHGAISVYLDRFLNVPAAKRPKAAASSDNAVVAGDTNELLQLLDQRQQVDRAAQWAANYLANGGEVAALLNTLGAALLREDAEFHTFQMYEAAVAEYERWSARQDAFALRAQETMLLACTRYLAAHAPTARELPHTAQIAWRLHRGERLFEE</sequence>
<dbReference type="InterPro" id="IPR036922">
    <property type="entry name" value="Rieske_2Fe-2S_sf"/>
</dbReference>